<evidence type="ECO:0008006" key="3">
    <source>
        <dbReference type="Google" id="ProtNLM"/>
    </source>
</evidence>
<dbReference type="InterPro" id="IPR010281">
    <property type="entry name" value="DUF885"/>
</dbReference>
<organism evidence="1 2">
    <name type="scientific">Parapedobacter koreensis</name>
    <dbReference type="NCBI Taxonomy" id="332977"/>
    <lineage>
        <taxon>Bacteria</taxon>
        <taxon>Pseudomonadati</taxon>
        <taxon>Bacteroidota</taxon>
        <taxon>Sphingobacteriia</taxon>
        <taxon>Sphingobacteriales</taxon>
        <taxon>Sphingobacteriaceae</taxon>
        <taxon>Parapedobacter</taxon>
    </lineage>
</organism>
<evidence type="ECO:0000313" key="2">
    <source>
        <dbReference type="Proteomes" id="UP000198916"/>
    </source>
</evidence>
<sequence>MWYWLFMGMTCIHVPAYAQIGEGFVPCQEMPDLITRYQADYNSLQIAYTVEYAPERRERFDKLERDYLTLLDKIDFNSLPQECQVDYILFKRDREENLRLSKGAESEVSKITNWFPFADSIYAVERFRRDGGEIPHSEKLALLYADITKQVKALREKLNAEEGLNVVNIYTADQVITGLKTALRSSYEFYNGYDPLYTWWIPMPYENLVKELNGYANDFRQKLVSGSLQMDNSGIVGKPVGREELIRLLQYNLIPYTPEELIEIAEKEFEWCDAEALKASREMGFGDDWKAAQEKVKQTYVPAGGKPALIRRLFNESMDFIKGHDLVTIDPLAAEVWGLRMMSPERQLINPFFTGGTSISISYPTNTMEVEDRMMSMRGNNPHFSRATVHHESIVGHHYQRMQNNRNRVYRSFGTPFWTEGWALYWEFLLYDMDFPQSPEDRLGMLFWRMHRCARVIFSLNYHLGNWTPQECIDFLVDRVVFERANAAAEVRRSFGLDITPLYQLAYMMGGLQFSGLKQELVDSGKMSIKEFHDSVLKLNAMPVEMVRAILTGQKLTKDFKTGWRYYDQAPFWK</sequence>
<evidence type="ECO:0000313" key="1">
    <source>
        <dbReference type="EMBL" id="SEK34072.1"/>
    </source>
</evidence>
<dbReference type="PANTHER" id="PTHR33361">
    <property type="entry name" value="GLR0591 PROTEIN"/>
    <property type="match status" value="1"/>
</dbReference>
<reference evidence="2" key="1">
    <citation type="submission" date="2016-10" db="EMBL/GenBank/DDBJ databases">
        <authorList>
            <person name="Varghese N."/>
            <person name="Submissions S."/>
        </authorList>
    </citation>
    <scope>NUCLEOTIDE SEQUENCE [LARGE SCALE GENOMIC DNA]</scope>
    <source>
        <strain evidence="2">Jip14</strain>
    </source>
</reference>
<dbReference type="STRING" id="332977.SAMN05421740_101600"/>
<dbReference type="EMBL" id="FNZR01000001">
    <property type="protein sequence ID" value="SEK34072.1"/>
    <property type="molecule type" value="Genomic_DNA"/>
</dbReference>
<dbReference type="AlphaFoldDB" id="A0A1H7GB73"/>
<protein>
    <recommendedName>
        <fullName evidence="3">X-Pro dipeptidyl-peptidase</fullName>
    </recommendedName>
</protein>
<dbReference type="Proteomes" id="UP000198916">
    <property type="component" value="Unassembled WGS sequence"/>
</dbReference>
<proteinExistence type="predicted"/>
<name>A0A1H7GB73_9SPHI</name>
<accession>A0A1H7GB73</accession>
<keyword evidence="2" id="KW-1185">Reference proteome</keyword>
<dbReference type="Pfam" id="PF05960">
    <property type="entry name" value="DUF885"/>
    <property type="match status" value="1"/>
</dbReference>
<dbReference type="PANTHER" id="PTHR33361:SF2">
    <property type="entry name" value="DUF885 DOMAIN-CONTAINING PROTEIN"/>
    <property type="match status" value="1"/>
</dbReference>
<gene>
    <name evidence="1" type="ORF">SAMN05421740_101600</name>
</gene>